<dbReference type="RefSeq" id="WP_007375177.1">
    <property type="nucleotide sequence ID" value="NZ_CP040558.1"/>
</dbReference>
<dbReference type="PROSITE" id="PS00743">
    <property type="entry name" value="BETA_LACTAMASE_B_1"/>
    <property type="match status" value="1"/>
</dbReference>
<evidence type="ECO:0000256" key="4">
    <source>
        <dbReference type="ARBA" id="ARBA00005250"/>
    </source>
</evidence>
<dbReference type="KEGG" id="pdv:FFU37_07880"/>
<feature type="domain" description="Metallo-beta-lactamase" evidence="12">
    <location>
        <begin position="75"/>
        <end position="264"/>
    </location>
</feature>
<comment type="catalytic activity">
    <reaction evidence="1">
        <text>a beta-lactam + H2O = a substituted beta-amino acid</text>
        <dbReference type="Rhea" id="RHEA:20401"/>
        <dbReference type="ChEBI" id="CHEBI:15377"/>
        <dbReference type="ChEBI" id="CHEBI:35627"/>
        <dbReference type="ChEBI" id="CHEBI:140347"/>
        <dbReference type="EC" id="3.5.2.6"/>
    </reaction>
</comment>
<dbReference type="InterPro" id="IPR001279">
    <property type="entry name" value="Metallo-B-lactamas"/>
</dbReference>
<keyword evidence="10" id="KW-0862">Zinc</keyword>
<proteinExistence type="inferred from homology"/>
<keyword evidence="9 13" id="KW-0378">Hydrolase</keyword>
<keyword evidence="11" id="KW-0046">Antibiotic resistance</keyword>
<dbReference type="GO" id="GO:0017001">
    <property type="term" value="P:antibiotic catabolic process"/>
    <property type="evidence" value="ECO:0007669"/>
    <property type="project" value="InterPro"/>
</dbReference>
<evidence type="ECO:0000256" key="7">
    <source>
        <dbReference type="ARBA" id="ARBA00022729"/>
    </source>
</evidence>
<evidence type="ECO:0000256" key="11">
    <source>
        <dbReference type="ARBA" id="ARBA00023251"/>
    </source>
</evidence>
<evidence type="ECO:0000256" key="9">
    <source>
        <dbReference type="ARBA" id="ARBA00022801"/>
    </source>
</evidence>
<comment type="similarity">
    <text evidence="4">Belongs to the metallo-beta-lactamase superfamily. Class-B beta-lactamase family.</text>
</comment>
<dbReference type="AlphaFoldDB" id="A0A4P9J0M1"/>
<dbReference type="CDD" id="cd16280">
    <property type="entry name" value="metallo-hydrolase-like_MBL-fold"/>
    <property type="match status" value="1"/>
</dbReference>
<dbReference type="PROSITE" id="PS51257">
    <property type="entry name" value="PROKAR_LIPOPROTEIN"/>
    <property type="match status" value="1"/>
</dbReference>
<dbReference type="Gene3D" id="3.60.15.10">
    <property type="entry name" value="Ribonuclease Z/Hydroxyacylglutathione hydrolase-like"/>
    <property type="match status" value="1"/>
</dbReference>
<protein>
    <recommendedName>
        <fullName evidence="5">beta-lactamase</fullName>
        <ecNumber evidence="5">3.5.2.6</ecNumber>
    </recommendedName>
</protein>
<keyword evidence="8" id="KW-0574">Periplasm</keyword>
<comment type="subcellular location">
    <subcellularLocation>
        <location evidence="3">Periplasm</location>
    </subcellularLocation>
</comment>
<dbReference type="InterPro" id="IPR036866">
    <property type="entry name" value="RibonucZ/Hydroxyglut_hydro"/>
</dbReference>
<dbReference type="SMART" id="SM00849">
    <property type="entry name" value="Lactamase_B"/>
    <property type="match status" value="1"/>
</dbReference>
<keyword evidence="6" id="KW-0479">Metal-binding</keyword>
<evidence type="ECO:0000256" key="2">
    <source>
        <dbReference type="ARBA" id="ARBA00001947"/>
    </source>
</evidence>
<dbReference type="GO" id="GO:0008800">
    <property type="term" value="F:beta-lactamase activity"/>
    <property type="evidence" value="ECO:0007669"/>
    <property type="project" value="UniProtKB-EC"/>
</dbReference>
<dbReference type="GO" id="GO:0042597">
    <property type="term" value="C:periplasmic space"/>
    <property type="evidence" value="ECO:0007669"/>
    <property type="project" value="UniProtKB-SubCell"/>
</dbReference>
<dbReference type="InterPro" id="IPR001018">
    <property type="entry name" value="Beta-lactamase_class-B_CS"/>
</dbReference>
<dbReference type="EC" id="3.5.2.6" evidence="5"/>
<reference evidence="13 14" key="1">
    <citation type="submission" date="2019-05" db="EMBL/GenBank/DDBJ databases">
        <title>Complete genome sequence of Pseudoalteromonas sp. 16-SW-7(T) isolated from the Okhotsk Sea, Russia.</title>
        <authorList>
            <person name="Nguyen T.H."/>
            <person name="Nedashkovskaya O.I."/>
            <person name="Kim S.-G."/>
        </authorList>
    </citation>
    <scope>NUCLEOTIDE SEQUENCE [LARGE SCALE GENOMIC DNA]</scope>
    <source>
        <strain evidence="13 14">16-SW-7</strain>
    </source>
</reference>
<keyword evidence="7" id="KW-0732">Signal</keyword>
<evidence type="ECO:0000256" key="3">
    <source>
        <dbReference type="ARBA" id="ARBA00004418"/>
    </source>
</evidence>
<name>A0A4P9J0M1_9GAMM</name>
<dbReference type="EMBL" id="CP040558">
    <property type="protein sequence ID" value="QCU74391.1"/>
    <property type="molecule type" value="Genomic_DNA"/>
</dbReference>
<evidence type="ECO:0000256" key="8">
    <source>
        <dbReference type="ARBA" id="ARBA00022764"/>
    </source>
</evidence>
<dbReference type="PANTHER" id="PTHR42951">
    <property type="entry name" value="METALLO-BETA-LACTAMASE DOMAIN-CONTAINING"/>
    <property type="match status" value="1"/>
</dbReference>
<evidence type="ECO:0000313" key="14">
    <source>
        <dbReference type="Proteomes" id="UP000310065"/>
    </source>
</evidence>
<dbReference type="Proteomes" id="UP000310065">
    <property type="component" value="Chromosome L1"/>
</dbReference>
<comment type="cofactor">
    <cofactor evidence="2">
        <name>Zn(2+)</name>
        <dbReference type="ChEBI" id="CHEBI:29105"/>
    </cofactor>
</comment>
<dbReference type="GO" id="GO:0008270">
    <property type="term" value="F:zinc ion binding"/>
    <property type="evidence" value="ECO:0007669"/>
    <property type="project" value="InterPro"/>
</dbReference>
<evidence type="ECO:0000256" key="6">
    <source>
        <dbReference type="ARBA" id="ARBA00022723"/>
    </source>
</evidence>
<dbReference type="InterPro" id="IPR050855">
    <property type="entry name" value="NDM-1-like"/>
</dbReference>
<evidence type="ECO:0000256" key="5">
    <source>
        <dbReference type="ARBA" id="ARBA00012865"/>
    </source>
</evidence>
<evidence type="ECO:0000256" key="10">
    <source>
        <dbReference type="ARBA" id="ARBA00022833"/>
    </source>
</evidence>
<evidence type="ECO:0000313" key="13">
    <source>
        <dbReference type="EMBL" id="QCU74391.1"/>
    </source>
</evidence>
<evidence type="ECO:0000259" key="12">
    <source>
        <dbReference type="SMART" id="SM00849"/>
    </source>
</evidence>
<evidence type="ECO:0000256" key="1">
    <source>
        <dbReference type="ARBA" id="ARBA00001526"/>
    </source>
</evidence>
<accession>A0A4P9J0M1</accession>
<organism evidence="13 14">
    <name type="scientific">Pseudoalteromonas distincta</name>
    <dbReference type="NCBI Taxonomy" id="77608"/>
    <lineage>
        <taxon>Bacteria</taxon>
        <taxon>Pseudomonadati</taxon>
        <taxon>Pseudomonadota</taxon>
        <taxon>Gammaproteobacteria</taxon>
        <taxon>Alteromonadales</taxon>
        <taxon>Pseudoalteromonadaceae</taxon>
        <taxon>Pseudoalteromonas</taxon>
    </lineage>
</organism>
<dbReference type="GeneID" id="88775563"/>
<dbReference type="GO" id="GO:0046677">
    <property type="term" value="P:response to antibiotic"/>
    <property type="evidence" value="ECO:0007669"/>
    <property type="project" value="UniProtKB-KW"/>
</dbReference>
<sequence length="317" mass="35077">MKKTFLGIFSITVITYLLSGCTTSNNGNITKLSEDKISTRLNKLPSSLTSSDLFNTTVVEPTQLFDNLYFVGYISVGTFVITTTEGIILIDTMWTPHDAKHVIVPGLKELGLNPEDIKYVIVTHGHSDHYGGAHYFESHYGAKILMRKNEWDYIHNPNAPVLTDPFGNFSTEIPLPSTYTQVIDGEKISLGKTNLTVLATPGHTPGGLSLIIPVTDNGIPHTVALWGGTGLPDTKEANQTYLHSLNYFQKIANKNDVDGSISNHPFSHDLINQINTLKNRKSDQRNPVVTGNKAFNEYIDDVLRNNVQKKLSSFESN</sequence>
<gene>
    <name evidence="13" type="ORF">FFU37_07880</name>
</gene>
<dbReference type="Pfam" id="PF00753">
    <property type="entry name" value="Lactamase_B"/>
    <property type="match status" value="1"/>
</dbReference>
<dbReference type="SUPFAM" id="SSF56281">
    <property type="entry name" value="Metallo-hydrolase/oxidoreductase"/>
    <property type="match status" value="1"/>
</dbReference>